<comment type="similarity">
    <text evidence="1">Belongs to the TALE/MEIS homeobox family.</text>
</comment>
<gene>
    <name evidence="8" type="ORF">OKIOD_LOCUS4037</name>
</gene>
<dbReference type="EMBL" id="OU015568">
    <property type="protein sequence ID" value="CAG5090154.1"/>
    <property type="molecule type" value="Genomic_DNA"/>
</dbReference>
<feature type="compositionally biased region" description="Polar residues" evidence="6">
    <location>
        <begin position="277"/>
        <end position="290"/>
    </location>
</feature>
<dbReference type="PROSITE" id="PS50071">
    <property type="entry name" value="HOMEOBOX_2"/>
    <property type="match status" value="1"/>
</dbReference>
<dbReference type="Gene3D" id="1.10.10.60">
    <property type="entry name" value="Homeodomain-like"/>
    <property type="match status" value="1"/>
</dbReference>
<dbReference type="CDD" id="cd00086">
    <property type="entry name" value="homeodomain"/>
    <property type="match status" value="1"/>
</dbReference>
<feature type="region of interest" description="Disordered" evidence="6">
    <location>
        <begin position="426"/>
        <end position="515"/>
    </location>
</feature>
<dbReference type="SUPFAM" id="SSF46689">
    <property type="entry name" value="Homeodomain-like"/>
    <property type="match status" value="1"/>
</dbReference>
<feature type="region of interest" description="Disordered" evidence="6">
    <location>
        <begin position="241"/>
        <end position="313"/>
    </location>
</feature>
<evidence type="ECO:0000256" key="1">
    <source>
        <dbReference type="ARBA" id="ARBA00009661"/>
    </source>
</evidence>
<dbReference type="Proteomes" id="UP001158576">
    <property type="component" value="Chromosome PAR"/>
</dbReference>
<feature type="compositionally biased region" description="Low complexity" evidence="6">
    <location>
        <begin position="439"/>
        <end position="475"/>
    </location>
</feature>
<dbReference type="PANTHER" id="PTHR11850">
    <property type="entry name" value="HOMEOBOX PROTEIN TRANSCRIPTION FACTORS"/>
    <property type="match status" value="1"/>
</dbReference>
<feature type="compositionally biased region" description="Basic and acidic residues" evidence="6">
    <location>
        <begin position="477"/>
        <end position="487"/>
    </location>
</feature>
<evidence type="ECO:0000256" key="5">
    <source>
        <dbReference type="PROSITE-ProRule" id="PRU00108"/>
    </source>
</evidence>
<sequence length="692" mass="74052">MSEQYGDGSMMPAFGQDFGPQGVHFEDPQLQQDKDVISSHPLFPLLRLIFQKCELATANPRDSSAGPADVCSAESFSEDISRFASEFKNDPSRQWCYDPNSESDQLMVMAIGVLRLHLLELEKVHELCRSFTDRYIQCLKTKMPVEIVIDDRDSPPLSSNFDEFSVSFAGLGFSPAASDKQMSEGEPGSPRANNSSSAMSQDGFPKGISLEIEEVGGAPADIVHTEIISYERAELPRECQPRAPLGSTAHKPSPEMLQPSEHASPVQTLKMEPIHQVPSSLPSTPISVSQAVSTSAGPSPSVSSSISGLSASSGLSPWTHHPVMIEGVVGSMSHHDQIDLNLHSLTPQAPSLSELESSGSSSSKYIPLQSPSVKLEHIEHTKLEPVSENNRLGVFTSDPSEYPSTVGDIDGISTLHATSPSLLTTPSLVQSMSGHPPISSSTLSTLEPSPSASSLATKTPPPTSSSGSVTHSSSNSRKRDSTSDSHDTPSSSSKRVKKEDKDDKKPQPKKRGIFPKQATNILRAWLFQNLTHPYPSEEQKKNLSQQTGLTILQVNNWFINARRRIVQPMIDSSNRAMAPYTTGSYPSPDPYGPGMGVFPHPMHPGLQGFGGGMGSGMGLPPHSLPAMPPPPMPPISRDGGMTNMFSAFGSGQLPNHHSMLGGGGGLHGIGNPHGYPSIPTLPPDLTSLSNSC</sequence>
<dbReference type="SMART" id="SM00389">
    <property type="entry name" value="HOX"/>
    <property type="match status" value="1"/>
</dbReference>
<keyword evidence="2 5" id="KW-0238">DNA-binding</keyword>
<evidence type="ECO:0000313" key="8">
    <source>
        <dbReference type="EMBL" id="CAG5090154.1"/>
    </source>
</evidence>
<dbReference type="InterPro" id="IPR008422">
    <property type="entry name" value="KN_HD"/>
</dbReference>
<dbReference type="Pfam" id="PF05920">
    <property type="entry name" value="Homeobox_KN"/>
    <property type="match status" value="1"/>
</dbReference>
<proteinExistence type="inferred from homology"/>
<keyword evidence="3 5" id="KW-0371">Homeobox</keyword>
<keyword evidence="4 5" id="KW-0539">Nucleus</keyword>
<dbReference type="InterPro" id="IPR032453">
    <property type="entry name" value="PKNOX/Meis_N"/>
</dbReference>
<dbReference type="Pfam" id="PF16493">
    <property type="entry name" value="Meis_PKNOX_N"/>
    <property type="match status" value="1"/>
</dbReference>
<evidence type="ECO:0000313" key="9">
    <source>
        <dbReference type="Proteomes" id="UP001158576"/>
    </source>
</evidence>
<evidence type="ECO:0000259" key="7">
    <source>
        <dbReference type="PROSITE" id="PS50071"/>
    </source>
</evidence>
<name>A0ABN7S813_OIKDI</name>
<reference evidence="8 9" key="1">
    <citation type="submission" date="2021-04" db="EMBL/GenBank/DDBJ databases">
        <authorList>
            <person name="Bliznina A."/>
        </authorList>
    </citation>
    <scope>NUCLEOTIDE SEQUENCE [LARGE SCALE GENOMIC DNA]</scope>
</reference>
<feature type="DNA-binding region" description="Homeobox" evidence="5">
    <location>
        <begin position="507"/>
        <end position="569"/>
    </location>
</feature>
<evidence type="ECO:0000256" key="3">
    <source>
        <dbReference type="ARBA" id="ARBA00023155"/>
    </source>
</evidence>
<dbReference type="InterPro" id="IPR001356">
    <property type="entry name" value="HD"/>
</dbReference>
<accession>A0ABN7S813</accession>
<evidence type="ECO:0000256" key="2">
    <source>
        <dbReference type="ARBA" id="ARBA00023125"/>
    </source>
</evidence>
<organism evidence="8 9">
    <name type="scientific">Oikopleura dioica</name>
    <name type="common">Tunicate</name>
    <dbReference type="NCBI Taxonomy" id="34765"/>
    <lineage>
        <taxon>Eukaryota</taxon>
        <taxon>Metazoa</taxon>
        <taxon>Chordata</taxon>
        <taxon>Tunicata</taxon>
        <taxon>Appendicularia</taxon>
        <taxon>Copelata</taxon>
        <taxon>Oikopleuridae</taxon>
        <taxon>Oikopleura</taxon>
    </lineage>
</organism>
<dbReference type="InterPro" id="IPR050224">
    <property type="entry name" value="TALE_homeobox"/>
</dbReference>
<feature type="compositionally biased region" description="Low complexity" evidence="6">
    <location>
        <begin position="291"/>
        <end position="313"/>
    </location>
</feature>
<protein>
    <submittedName>
        <fullName evidence="8">Oidioi.mRNA.OKI2018_I69.PAR.g12479.t3.cds</fullName>
    </submittedName>
</protein>
<feature type="compositionally biased region" description="Basic and acidic residues" evidence="6">
    <location>
        <begin position="497"/>
        <end position="506"/>
    </location>
</feature>
<feature type="region of interest" description="Disordered" evidence="6">
    <location>
        <begin position="1"/>
        <end position="26"/>
    </location>
</feature>
<evidence type="ECO:0000256" key="4">
    <source>
        <dbReference type="ARBA" id="ARBA00023242"/>
    </source>
</evidence>
<dbReference type="InterPro" id="IPR009057">
    <property type="entry name" value="Homeodomain-like_sf"/>
</dbReference>
<evidence type="ECO:0000256" key="6">
    <source>
        <dbReference type="SAM" id="MobiDB-lite"/>
    </source>
</evidence>
<comment type="subcellular location">
    <subcellularLocation>
        <location evidence="5">Nucleus</location>
    </subcellularLocation>
</comment>
<feature type="compositionally biased region" description="Polar residues" evidence="6">
    <location>
        <begin position="191"/>
        <end position="200"/>
    </location>
</feature>
<feature type="domain" description="Homeobox" evidence="7">
    <location>
        <begin position="505"/>
        <end position="568"/>
    </location>
</feature>
<keyword evidence="9" id="KW-1185">Reference proteome</keyword>
<feature type="region of interest" description="Disordered" evidence="6">
    <location>
        <begin position="176"/>
        <end position="204"/>
    </location>
</feature>